<reference evidence="2 3" key="1">
    <citation type="journal article" date="2020" name="ISME J.">
        <title>Uncovering the hidden diversity of litter-decomposition mechanisms in mushroom-forming fungi.</title>
        <authorList>
            <person name="Floudas D."/>
            <person name="Bentzer J."/>
            <person name="Ahren D."/>
            <person name="Johansson T."/>
            <person name="Persson P."/>
            <person name="Tunlid A."/>
        </authorList>
    </citation>
    <scope>NUCLEOTIDE SEQUENCE [LARGE SCALE GENOMIC DNA]</scope>
    <source>
        <strain evidence="2 3">CBS 291.85</strain>
    </source>
</reference>
<protein>
    <recommendedName>
        <fullName evidence="1">Heterokaryon incompatibility domain-containing protein</fullName>
    </recommendedName>
</protein>
<organism evidence="2 3">
    <name type="scientific">Tetrapyrgos nigripes</name>
    <dbReference type="NCBI Taxonomy" id="182062"/>
    <lineage>
        <taxon>Eukaryota</taxon>
        <taxon>Fungi</taxon>
        <taxon>Dikarya</taxon>
        <taxon>Basidiomycota</taxon>
        <taxon>Agaricomycotina</taxon>
        <taxon>Agaricomycetes</taxon>
        <taxon>Agaricomycetidae</taxon>
        <taxon>Agaricales</taxon>
        <taxon>Marasmiineae</taxon>
        <taxon>Marasmiaceae</taxon>
        <taxon>Tetrapyrgos</taxon>
    </lineage>
</organism>
<sequence length="91" mass="10773">MRLLNTKTLKLEEFYADIPRYAILSHTWEKEEVTFQDIQNLQIARLKVGYAKVWNACARARNHDFEWIWIDSCCINKESSAELSEAINSMY</sequence>
<dbReference type="InterPro" id="IPR010730">
    <property type="entry name" value="HET"/>
</dbReference>
<evidence type="ECO:0000313" key="2">
    <source>
        <dbReference type="EMBL" id="KAF5357412.1"/>
    </source>
</evidence>
<gene>
    <name evidence="2" type="ORF">D9758_005959</name>
</gene>
<dbReference type="Proteomes" id="UP000559256">
    <property type="component" value="Unassembled WGS sequence"/>
</dbReference>
<accession>A0A8H5LHK5</accession>
<comment type="caution">
    <text evidence="2">The sequence shown here is derived from an EMBL/GenBank/DDBJ whole genome shotgun (WGS) entry which is preliminary data.</text>
</comment>
<evidence type="ECO:0000259" key="1">
    <source>
        <dbReference type="Pfam" id="PF06985"/>
    </source>
</evidence>
<dbReference type="OrthoDB" id="3027305at2759"/>
<name>A0A8H5LHK5_9AGAR</name>
<feature type="domain" description="Heterokaryon incompatibility" evidence="1">
    <location>
        <begin position="21"/>
        <end position="90"/>
    </location>
</feature>
<keyword evidence="3" id="KW-1185">Reference proteome</keyword>
<dbReference type="PANTHER" id="PTHR10622">
    <property type="entry name" value="HET DOMAIN-CONTAINING PROTEIN"/>
    <property type="match status" value="1"/>
</dbReference>
<proteinExistence type="predicted"/>
<dbReference type="EMBL" id="JAACJM010000052">
    <property type="protein sequence ID" value="KAF5357412.1"/>
    <property type="molecule type" value="Genomic_DNA"/>
</dbReference>
<dbReference type="Pfam" id="PF06985">
    <property type="entry name" value="HET"/>
    <property type="match status" value="1"/>
</dbReference>
<evidence type="ECO:0000313" key="3">
    <source>
        <dbReference type="Proteomes" id="UP000559256"/>
    </source>
</evidence>
<dbReference type="AlphaFoldDB" id="A0A8H5LHK5"/>
<dbReference type="PANTHER" id="PTHR10622:SF10">
    <property type="entry name" value="HET DOMAIN-CONTAINING PROTEIN"/>
    <property type="match status" value="1"/>
</dbReference>